<dbReference type="PRINTS" id="PR00412">
    <property type="entry name" value="EPOXHYDRLASE"/>
</dbReference>
<comment type="caution">
    <text evidence="3">The sequence shown here is derived from an EMBL/GenBank/DDBJ whole genome shotgun (WGS) entry which is preliminary data.</text>
</comment>
<dbReference type="EMBL" id="JAMOIM010000014">
    <property type="protein sequence ID" value="MCW6510331.1"/>
    <property type="molecule type" value="Genomic_DNA"/>
</dbReference>
<dbReference type="InterPro" id="IPR000639">
    <property type="entry name" value="Epox_hydrolase-like"/>
</dbReference>
<dbReference type="AlphaFoldDB" id="A0AA41YZT6"/>
<reference evidence="3" key="1">
    <citation type="submission" date="2022-05" db="EMBL/GenBank/DDBJ databases">
        <authorList>
            <person name="Pankratov T."/>
        </authorList>
    </citation>
    <scope>NUCLEOTIDE SEQUENCE</scope>
    <source>
        <strain evidence="3">BP6-180914</strain>
    </source>
</reference>
<dbReference type="RefSeq" id="WP_282586700.1">
    <property type="nucleotide sequence ID" value="NZ_JAMOIM010000014.1"/>
</dbReference>
<evidence type="ECO:0000256" key="1">
    <source>
        <dbReference type="ARBA" id="ARBA00022801"/>
    </source>
</evidence>
<accession>A0AA41YZT6</accession>
<evidence type="ECO:0000313" key="3">
    <source>
        <dbReference type="EMBL" id="MCW6510331.1"/>
    </source>
</evidence>
<protein>
    <submittedName>
        <fullName evidence="3">Alpha/beta hydrolase</fullName>
    </submittedName>
</protein>
<name>A0AA41YZT6_9HYPH</name>
<evidence type="ECO:0000259" key="2">
    <source>
        <dbReference type="Pfam" id="PF00561"/>
    </source>
</evidence>
<gene>
    <name evidence="3" type="ORF">M8523_20135</name>
</gene>
<dbReference type="Proteomes" id="UP001165667">
    <property type="component" value="Unassembled WGS sequence"/>
</dbReference>
<dbReference type="GO" id="GO:0016787">
    <property type="term" value="F:hydrolase activity"/>
    <property type="evidence" value="ECO:0007669"/>
    <property type="project" value="UniProtKB-KW"/>
</dbReference>
<proteinExistence type="predicted"/>
<dbReference type="Pfam" id="PF00561">
    <property type="entry name" value="Abhydrolase_1"/>
    <property type="match status" value="1"/>
</dbReference>
<keyword evidence="1 3" id="KW-0378">Hydrolase</keyword>
<dbReference type="SUPFAM" id="SSF53474">
    <property type="entry name" value="alpha/beta-Hydrolases"/>
    <property type="match status" value="1"/>
</dbReference>
<sequence length="300" mass="32725">MEDLADLYPGFASRYVATKAGRLFARIGGRRAPLLLAHGFPQTGAIWHRIAPALAERFTVVIPDLRGYGWSAAPESQGGAGYTKRVMGSDLVALMEELGHARFAFAGHDRGARIGYRLALDHPGRLTQLALLDIIPTFAVWAAMEAGEDAAPHWRFLAEPEPGPERKIAEHPQAYYEDLLRNWSKAKSLDVFDPRALAHYRAGWGDPSRIHASCEDYRAGAGQDRQADEADLAAARTIDCSTHLLASSDYLSKHGREEPLAVWRRSFAPEATGVTIDSGHFLAEENPEATGAALQAFLAG</sequence>
<dbReference type="InterPro" id="IPR029058">
    <property type="entry name" value="AB_hydrolase_fold"/>
</dbReference>
<feature type="domain" description="AB hydrolase-1" evidence="2">
    <location>
        <begin position="33"/>
        <end position="287"/>
    </location>
</feature>
<evidence type="ECO:0000313" key="4">
    <source>
        <dbReference type="Proteomes" id="UP001165667"/>
    </source>
</evidence>
<keyword evidence="4" id="KW-1185">Reference proteome</keyword>
<dbReference type="PANTHER" id="PTHR43329">
    <property type="entry name" value="EPOXIDE HYDROLASE"/>
    <property type="match status" value="1"/>
</dbReference>
<dbReference type="Gene3D" id="3.40.50.1820">
    <property type="entry name" value="alpha/beta hydrolase"/>
    <property type="match status" value="1"/>
</dbReference>
<organism evidence="3 4">
    <name type="scientific">Lichenifustis flavocetrariae</name>
    <dbReference type="NCBI Taxonomy" id="2949735"/>
    <lineage>
        <taxon>Bacteria</taxon>
        <taxon>Pseudomonadati</taxon>
        <taxon>Pseudomonadota</taxon>
        <taxon>Alphaproteobacteria</taxon>
        <taxon>Hyphomicrobiales</taxon>
        <taxon>Lichenihabitantaceae</taxon>
        <taxon>Lichenifustis</taxon>
    </lineage>
</organism>
<dbReference type="InterPro" id="IPR000073">
    <property type="entry name" value="AB_hydrolase_1"/>
</dbReference>